<evidence type="ECO:0000313" key="12">
    <source>
        <dbReference type="EMBL" id="KAA9333587.1"/>
    </source>
</evidence>
<dbReference type="PROSITE" id="PS00517">
    <property type="entry name" value="RNASE_3_1"/>
    <property type="match status" value="1"/>
</dbReference>
<dbReference type="Gene3D" id="3.30.160.20">
    <property type="match status" value="1"/>
</dbReference>
<keyword evidence="3 9" id="KW-0698">rRNA processing</keyword>
<keyword evidence="9" id="KW-0819">tRNA processing</keyword>
<evidence type="ECO:0000259" key="11">
    <source>
        <dbReference type="PROSITE" id="PS50142"/>
    </source>
</evidence>
<feature type="binding site" evidence="9">
    <location>
        <position position="133"/>
    </location>
    <ligand>
        <name>Mg(2+)</name>
        <dbReference type="ChEBI" id="CHEBI:18420"/>
    </ligand>
</feature>
<keyword evidence="13" id="KW-1185">Reference proteome</keyword>
<dbReference type="GO" id="GO:0005737">
    <property type="term" value="C:cytoplasm"/>
    <property type="evidence" value="ECO:0007669"/>
    <property type="project" value="UniProtKB-SubCell"/>
</dbReference>
<comment type="catalytic activity">
    <reaction evidence="1 9">
        <text>Endonucleolytic cleavage to 5'-phosphomonoester.</text>
        <dbReference type="EC" id="3.1.26.3"/>
    </reaction>
</comment>
<comment type="cofactor">
    <cofactor evidence="9">
        <name>Mg(2+)</name>
        <dbReference type="ChEBI" id="CHEBI:18420"/>
    </cofactor>
</comment>
<keyword evidence="9" id="KW-0479">Metal-binding</keyword>
<reference evidence="12 13" key="1">
    <citation type="submission" date="2019-09" db="EMBL/GenBank/DDBJ databases">
        <title>Genome sequence of Adhaeribacter sp. M2.</title>
        <authorList>
            <person name="Srinivasan S."/>
        </authorList>
    </citation>
    <scope>NUCLEOTIDE SEQUENCE [LARGE SCALE GENOMIC DNA]</scope>
    <source>
        <strain evidence="12 13">M2</strain>
    </source>
</reference>
<dbReference type="Gene3D" id="1.10.1520.10">
    <property type="entry name" value="Ribonuclease III domain"/>
    <property type="match status" value="1"/>
</dbReference>
<name>A0A5N1IUY9_9BACT</name>
<dbReference type="PROSITE" id="PS50142">
    <property type="entry name" value="RNASE_3_2"/>
    <property type="match status" value="1"/>
</dbReference>
<dbReference type="SUPFAM" id="SSF54768">
    <property type="entry name" value="dsRNA-binding domain-like"/>
    <property type="match status" value="1"/>
</dbReference>
<organism evidence="12 13">
    <name type="scientific">Adhaeribacter soli</name>
    <dbReference type="NCBI Taxonomy" id="2607655"/>
    <lineage>
        <taxon>Bacteria</taxon>
        <taxon>Pseudomonadati</taxon>
        <taxon>Bacteroidota</taxon>
        <taxon>Cytophagia</taxon>
        <taxon>Cytophagales</taxon>
        <taxon>Hymenobacteraceae</taxon>
        <taxon>Adhaeribacter</taxon>
    </lineage>
</organism>
<comment type="subcellular location">
    <subcellularLocation>
        <location evidence="9">Cytoplasm</location>
    </subcellularLocation>
</comment>
<dbReference type="CDD" id="cd10845">
    <property type="entry name" value="DSRM_RNAse_III_family"/>
    <property type="match status" value="1"/>
</dbReference>
<evidence type="ECO:0000256" key="4">
    <source>
        <dbReference type="ARBA" id="ARBA00022664"/>
    </source>
</evidence>
<evidence type="ECO:0000313" key="13">
    <source>
        <dbReference type="Proteomes" id="UP000326570"/>
    </source>
</evidence>
<dbReference type="GO" id="GO:0006364">
    <property type="term" value="P:rRNA processing"/>
    <property type="evidence" value="ECO:0007669"/>
    <property type="project" value="UniProtKB-UniRule"/>
</dbReference>
<feature type="active site" evidence="9">
    <location>
        <position position="136"/>
    </location>
</feature>
<keyword evidence="4 9" id="KW-0507">mRNA processing</keyword>
<evidence type="ECO:0000256" key="9">
    <source>
        <dbReference type="HAMAP-Rule" id="MF_00104"/>
    </source>
</evidence>
<evidence type="ECO:0000256" key="2">
    <source>
        <dbReference type="ARBA" id="ARBA00010183"/>
    </source>
</evidence>
<dbReference type="InterPro" id="IPR000999">
    <property type="entry name" value="RNase_III_dom"/>
</dbReference>
<feature type="binding site" evidence="9">
    <location>
        <position position="63"/>
    </location>
    <ligand>
        <name>Mg(2+)</name>
        <dbReference type="ChEBI" id="CHEBI:18420"/>
    </ligand>
</feature>
<dbReference type="RefSeq" id="WP_150903755.1">
    <property type="nucleotide sequence ID" value="NZ_VTWT01000005.1"/>
</dbReference>
<dbReference type="Proteomes" id="UP000326570">
    <property type="component" value="Unassembled WGS sequence"/>
</dbReference>
<feature type="binding site" evidence="9">
    <location>
        <position position="136"/>
    </location>
    <ligand>
        <name>Mg(2+)</name>
        <dbReference type="ChEBI" id="CHEBI:18420"/>
    </ligand>
</feature>
<dbReference type="SMART" id="SM00535">
    <property type="entry name" value="RIBOc"/>
    <property type="match status" value="1"/>
</dbReference>
<dbReference type="EC" id="3.1.26.3" evidence="9"/>
<gene>
    <name evidence="9 12" type="primary">rnc</name>
    <name evidence="12" type="ORF">F0P94_10050</name>
</gene>
<evidence type="ECO:0000256" key="8">
    <source>
        <dbReference type="ARBA" id="ARBA00022884"/>
    </source>
</evidence>
<dbReference type="SUPFAM" id="SSF69065">
    <property type="entry name" value="RNase III domain-like"/>
    <property type="match status" value="1"/>
</dbReference>
<dbReference type="SMART" id="SM00358">
    <property type="entry name" value="DSRM"/>
    <property type="match status" value="1"/>
</dbReference>
<keyword evidence="9" id="KW-0699">rRNA-binding</keyword>
<dbReference type="PANTHER" id="PTHR11207">
    <property type="entry name" value="RIBONUCLEASE III"/>
    <property type="match status" value="1"/>
</dbReference>
<dbReference type="GO" id="GO:0046872">
    <property type="term" value="F:metal ion binding"/>
    <property type="evidence" value="ECO:0007669"/>
    <property type="project" value="UniProtKB-KW"/>
</dbReference>
<dbReference type="GO" id="GO:0019843">
    <property type="term" value="F:rRNA binding"/>
    <property type="evidence" value="ECO:0007669"/>
    <property type="project" value="UniProtKB-KW"/>
</dbReference>
<evidence type="ECO:0000256" key="7">
    <source>
        <dbReference type="ARBA" id="ARBA00022801"/>
    </source>
</evidence>
<evidence type="ECO:0000256" key="3">
    <source>
        <dbReference type="ARBA" id="ARBA00022552"/>
    </source>
</evidence>
<comment type="caution">
    <text evidence="12">The sequence shown here is derived from an EMBL/GenBank/DDBJ whole genome shotgun (WGS) entry which is preliminary data.</text>
</comment>
<dbReference type="PANTHER" id="PTHR11207:SF0">
    <property type="entry name" value="RIBONUCLEASE 3"/>
    <property type="match status" value="1"/>
</dbReference>
<evidence type="ECO:0000256" key="6">
    <source>
        <dbReference type="ARBA" id="ARBA00022759"/>
    </source>
</evidence>
<dbReference type="Pfam" id="PF14622">
    <property type="entry name" value="Ribonucleas_3_3"/>
    <property type="match status" value="1"/>
</dbReference>
<keyword evidence="8 9" id="KW-0694">RNA-binding</keyword>
<comment type="similarity">
    <text evidence="2">Belongs to the ribonuclease III family.</text>
</comment>
<dbReference type="FunFam" id="1.10.1520.10:FF:000001">
    <property type="entry name" value="Ribonuclease 3"/>
    <property type="match status" value="1"/>
</dbReference>
<feature type="domain" description="DRBM" evidence="10">
    <location>
        <begin position="175"/>
        <end position="243"/>
    </location>
</feature>
<dbReference type="CDD" id="cd00593">
    <property type="entry name" value="RIBOc"/>
    <property type="match status" value="1"/>
</dbReference>
<dbReference type="PROSITE" id="PS50137">
    <property type="entry name" value="DS_RBD"/>
    <property type="match status" value="1"/>
</dbReference>
<dbReference type="EMBL" id="VTWT01000005">
    <property type="protein sequence ID" value="KAA9333587.1"/>
    <property type="molecule type" value="Genomic_DNA"/>
</dbReference>
<dbReference type="GO" id="GO:0003725">
    <property type="term" value="F:double-stranded RNA binding"/>
    <property type="evidence" value="ECO:0007669"/>
    <property type="project" value="TreeGrafter"/>
</dbReference>
<dbReference type="InterPro" id="IPR014720">
    <property type="entry name" value="dsRBD_dom"/>
</dbReference>
<keyword evidence="9" id="KW-0963">Cytoplasm</keyword>
<comment type="function">
    <text evidence="9">Digests double-stranded RNA. Involved in the processing of primary rRNA transcript to yield the immediate precursors to the large and small rRNAs (23S and 16S). Processes some mRNAs, and tRNAs when they are encoded in the rRNA operon. Processes pre-crRNA and tracrRNA of type II CRISPR loci if present in the organism.</text>
</comment>
<dbReference type="GO" id="GO:0006397">
    <property type="term" value="P:mRNA processing"/>
    <property type="evidence" value="ECO:0007669"/>
    <property type="project" value="UniProtKB-UniRule"/>
</dbReference>
<keyword evidence="5 9" id="KW-0540">Nuclease</keyword>
<accession>A0A5N1IUY9</accession>
<comment type="subunit">
    <text evidence="9">Homodimer.</text>
</comment>
<feature type="domain" description="RNase III" evidence="11">
    <location>
        <begin position="21"/>
        <end position="147"/>
    </location>
</feature>
<dbReference type="Pfam" id="PF00035">
    <property type="entry name" value="dsrm"/>
    <property type="match status" value="1"/>
</dbReference>
<dbReference type="InterPro" id="IPR011907">
    <property type="entry name" value="RNase_III"/>
</dbReference>
<keyword evidence="9" id="KW-0460">Magnesium</keyword>
<evidence type="ECO:0000256" key="1">
    <source>
        <dbReference type="ARBA" id="ARBA00000109"/>
    </source>
</evidence>
<keyword evidence="6 9" id="KW-0255">Endonuclease</keyword>
<dbReference type="InterPro" id="IPR036389">
    <property type="entry name" value="RNase_III_sf"/>
</dbReference>
<evidence type="ECO:0000256" key="5">
    <source>
        <dbReference type="ARBA" id="ARBA00022722"/>
    </source>
</evidence>
<dbReference type="GO" id="GO:0004525">
    <property type="term" value="F:ribonuclease III activity"/>
    <property type="evidence" value="ECO:0007669"/>
    <property type="project" value="UniProtKB-UniRule"/>
</dbReference>
<dbReference type="NCBIfam" id="TIGR02191">
    <property type="entry name" value="RNaseIII"/>
    <property type="match status" value="1"/>
</dbReference>
<sequence length="244" mass="27402">MPFRPVTGFLSRLFSRDRALSTAIRQVTGLEPGNIRLYRTALTHTSVLKQSAAGRHETNERLEFLGDAILGAVVAEFLYKKFPYKQEGFLTEIRSRIVNREMLNSVAIRIGINTLIKTDQASQSFRYKSINGNALEALVGAIYLDKGYKTTRRFILDTLIKPHIDVHTLVTTTANFKSKLIEWAQGQNKAIRFEIVNAKPQGNITEFTSEVFINDEPIALGHGHSKKRAEQAASEKALQALKVE</sequence>
<dbReference type="GO" id="GO:0008033">
    <property type="term" value="P:tRNA processing"/>
    <property type="evidence" value="ECO:0007669"/>
    <property type="project" value="UniProtKB-KW"/>
</dbReference>
<dbReference type="HAMAP" id="MF_00104">
    <property type="entry name" value="RNase_III"/>
    <property type="match status" value="1"/>
</dbReference>
<evidence type="ECO:0000259" key="10">
    <source>
        <dbReference type="PROSITE" id="PS50137"/>
    </source>
</evidence>
<proteinExistence type="inferred from homology"/>
<protein>
    <recommendedName>
        <fullName evidence="9">Ribonuclease 3</fullName>
        <ecNumber evidence="9">3.1.26.3</ecNumber>
    </recommendedName>
    <alternativeName>
        <fullName evidence="9">Ribonuclease III</fullName>
        <shortName evidence="9">RNase III</shortName>
    </alternativeName>
</protein>
<dbReference type="GO" id="GO:0010468">
    <property type="term" value="P:regulation of gene expression"/>
    <property type="evidence" value="ECO:0007669"/>
    <property type="project" value="TreeGrafter"/>
</dbReference>
<keyword evidence="7 9" id="KW-0378">Hydrolase</keyword>
<feature type="active site" evidence="9">
    <location>
        <position position="67"/>
    </location>
</feature>
<dbReference type="AlphaFoldDB" id="A0A5N1IUY9"/>